<dbReference type="CDD" id="cd02440">
    <property type="entry name" value="AdoMet_MTases"/>
    <property type="match status" value="1"/>
</dbReference>
<dbReference type="Pfam" id="PF01564">
    <property type="entry name" value="Spermine_synth"/>
    <property type="match status" value="1"/>
</dbReference>
<evidence type="ECO:0000313" key="3">
    <source>
        <dbReference type="Proteomes" id="UP001597173"/>
    </source>
</evidence>
<reference evidence="3" key="1">
    <citation type="journal article" date="2019" name="Int. J. Syst. Evol. Microbiol.">
        <title>The Global Catalogue of Microorganisms (GCM) 10K type strain sequencing project: providing services to taxonomists for standard genome sequencing and annotation.</title>
        <authorList>
            <consortium name="The Broad Institute Genomics Platform"/>
            <consortium name="The Broad Institute Genome Sequencing Center for Infectious Disease"/>
            <person name="Wu L."/>
            <person name="Ma J."/>
        </authorList>
    </citation>
    <scope>NUCLEOTIDE SEQUENCE [LARGE SCALE GENOMIC DNA]</scope>
    <source>
        <strain evidence="3">CCUG 55609</strain>
    </source>
</reference>
<evidence type="ECO:0000256" key="1">
    <source>
        <dbReference type="ARBA" id="ARBA00023115"/>
    </source>
</evidence>
<dbReference type="Gene3D" id="3.40.50.150">
    <property type="entry name" value="Vaccinia Virus protein VP39"/>
    <property type="match status" value="1"/>
</dbReference>
<comment type="caution">
    <text evidence="2">The sequence shown here is derived from an EMBL/GenBank/DDBJ whole genome shotgun (WGS) entry which is preliminary data.</text>
</comment>
<sequence length="234" mass="26142">MAVTLWTELARASNAAGDEIILRTRNELFEIRYNGLELMSNLSHQSEDILAKRSLRLHGAPARRIFIGGLGMGFTLRTALRHLEPDAEIVVCELIPEIVEWNRTHLGHLADHPLRDPRVKVRIGDAMELLGKEREPFDVILMDTDNGPDFTVRTPNEAIYQSAGIGQIKQALKPAGIGAFWSATSSPAFEQELNKAAWHWRRDEVSLISGRVDAFHYIYFASQSAAKVGFLQAG</sequence>
<dbReference type="EMBL" id="JBHTNF010000008">
    <property type="protein sequence ID" value="MFD1328956.1"/>
    <property type="molecule type" value="Genomic_DNA"/>
</dbReference>
<keyword evidence="1" id="KW-0620">Polyamine biosynthesis</keyword>
<dbReference type="InterPro" id="IPR029063">
    <property type="entry name" value="SAM-dependent_MTases_sf"/>
</dbReference>
<organism evidence="2 3">
    <name type="scientific">Mycoplana ramosa</name>
    <name type="common">Mycoplana bullata</name>
    <dbReference type="NCBI Taxonomy" id="40837"/>
    <lineage>
        <taxon>Bacteria</taxon>
        <taxon>Pseudomonadati</taxon>
        <taxon>Pseudomonadota</taxon>
        <taxon>Alphaproteobacteria</taxon>
        <taxon>Hyphomicrobiales</taxon>
        <taxon>Rhizobiaceae</taxon>
        <taxon>Mycoplana</taxon>
    </lineage>
</organism>
<dbReference type="Proteomes" id="UP001597173">
    <property type="component" value="Unassembled WGS sequence"/>
</dbReference>
<keyword evidence="3" id="KW-1185">Reference proteome</keyword>
<name>A0ABW3YYE9_MYCRA</name>
<gene>
    <name evidence="2" type="ORF">ACFQ33_13765</name>
</gene>
<dbReference type="RefSeq" id="WP_374836167.1">
    <property type="nucleotide sequence ID" value="NZ_JBHEEW010000002.1"/>
</dbReference>
<proteinExistence type="predicted"/>
<accession>A0ABW3YYE9</accession>
<dbReference type="PANTHER" id="PTHR43317">
    <property type="entry name" value="THERMOSPERMINE SYNTHASE ACAULIS5"/>
    <property type="match status" value="1"/>
</dbReference>
<evidence type="ECO:0000313" key="2">
    <source>
        <dbReference type="EMBL" id="MFD1328956.1"/>
    </source>
</evidence>
<dbReference type="PANTHER" id="PTHR43317:SF3">
    <property type="entry name" value="BLR2883 PROTEIN"/>
    <property type="match status" value="1"/>
</dbReference>
<protein>
    <submittedName>
        <fullName evidence="2">Spermidine synthase</fullName>
    </submittedName>
</protein>
<dbReference type="SUPFAM" id="SSF53335">
    <property type="entry name" value="S-adenosyl-L-methionine-dependent methyltransferases"/>
    <property type="match status" value="1"/>
</dbReference>